<feature type="region of interest" description="Disordered" evidence="1">
    <location>
        <begin position="299"/>
        <end position="326"/>
    </location>
</feature>
<dbReference type="AlphaFoldDB" id="A0A0C3RTI8"/>
<keyword evidence="2" id="KW-1133">Transmembrane helix</keyword>
<dbReference type="Proteomes" id="UP000053257">
    <property type="component" value="Unassembled WGS sequence"/>
</dbReference>
<dbReference type="STRING" id="745531.A0A0C3RTI8"/>
<feature type="compositionally biased region" description="Low complexity" evidence="1">
    <location>
        <begin position="271"/>
        <end position="281"/>
    </location>
</feature>
<feature type="transmembrane region" description="Helical" evidence="2">
    <location>
        <begin position="142"/>
        <end position="165"/>
    </location>
</feature>
<keyword evidence="2" id="KW-0812">Transmembrane</keyword>
<evidence type="ECO:0000256" key="2">
    <source>
        <dbReference type="SAM" id="Phobius"/>
    </source>
</evidence>
<feature type="transmembrane region" description="Helical" evidence="2">
    <location>
        <begin position="16"/>
        <end position="34"/>
    </location>
</feature>
<feature type="transmembrane region" description="Helical" evidence="2">
    <location>
        <begin position="99"/>
        <end position="121"/>
    </location>
</feature>
<dbReference type="HOGENOM" id="CLU_647430_0_0_1"/>
<feature type="transmembrane region" description="Helical" evidence="2">
    <location>
        <begin position="46"/>
        <end position="66"/>
    </location>
</feature>
<feature type="transmembrane region" description="Helical" evidence="2">
    <location>
        <begin position="171"/>
        <end position="189"/>
    </location>
</feature>
<evidence type="ECO:0000313" key="4">
    <source>
        <dbReference type="Proteomes" id="UP000053257"/>
    </source>
</evidence>
<keyword evidence="4" id="KW-1185">Reference proteome</keyword>
<sequence length="424" mass="46691">MHHVCLTSAVFTMSQSILVALTTPALIFHIWLGVQTALGSKFTSEGLIRYTTTICLIFPWVSYFIFMMANLSVGLTKPERLERALFYCIVDDSKLTEAIGIFGTVFMLAAIILEVWTIILLQRNRTRIRQLSRDGRGLDLSLVARVVIFGIYVFLGFGLNIVSIIDWTNPIPDLFFSTFGIAVFCVFGTQRDIWHVVKDASKHVTSCRSGPSHSSHHSGTHHHPRMSISGPSTRAHHSRHSSHYLENLPQETSRDSKRHSLTFIPESPTRSLSPSAPLPVSLHSFTRQTGSVINIQSTPEPAHIDHSTPETYISPTSDATAPSGGAWPHFPLHSDVDLRNVSQRSFIRSSSPSVYASDLRAADGEVLSPEHSYPPSSVDLRSWATASRYTESGSTLNVPPVVARGDSPVVWGPGGDHIQTGAEM</sequence>
<dbReference type="EMBL" id="KN840589">
    <property type="protein sequence ID" value="KIP04026.1"/>
    <property type="molecule type" value="Genomic_DNA"/>
</dbReference>
<feature type="compositionally biased region" description="Polar residues" evidence="1">
    <location>
        <begin position="309"/>
        <end position="320"/>
    </location>
</feature>
<protein>
    <submittedName>
        <fullName evidence="3">Uncharacterized protein</fullName>
    </submittedName>
</protein>
<evidence type="ECO:0000313" key="3">
    <source>
        <dbReference type="EMBL" id="KIP04026.1"/>
    </source>
</evidence>
<organism evidence="3 4">
    <name type="scientific">Phlebiopsis gigantea (strain 11061_1 CR5-6)</name>
    <name type="common">White-rot fungus</name>
    <name type="synonym">Peniophora gigantea</name>
    <dbReference type="NCBI Taxonomy" id="745531"/>
    <lineage>
        <taxon>Eukaryota</taxon>
        <taxon>Fungi</taxon>
        <taxon>Dikarya</taxon>
        <taxon>Basidiomycota</taxon>
        <taxon>Agaricomycotina</taxon>
        <taxon>Agaricomycetes</taxon>
        <taxon>Polyporales</taxon>
        <taxon>Phanerochaetaceae</taxon>
        <taxon>Phlebiopsis</taxon>
    </lineage>
</organism>
<feature type="region of interest" description="Disordered" evidence="1">
    <location>
        <begin position="205"/>
        <end position="281"/>
    </location>
</feature>
<gene>
    <name evidence="3" type="ORF">PHLGIDRAFT_212566</name>
</gene>
<name>A0A0C3RTI8_PHLG1</name>
<accession>A0A0C3RTI8</accession>
<proteinExistence type="predicted"/>
<evidence type="ECO:0000256" key="1">
    <source>
        <dbReference type="SAM" id="MobiDB-lite"/>
    </source>
</evidence>
<feature type="compositionally biased region" description="Basic residues" evidence="1">
    <location>
        <begin position="214"/>
        <end position="225"/>
    </location>
</feature>
<keyword evidence="2" id="KW-0472">Membrane</keyword>
<dbReference type="OrthoDB" id="3232296at2759"/>
<reference evidence="3 4" key="1">
    <citation type="journal article" date="2014" name="PLoS Genet.">
        <title>Analysis of the Phlebiopsis gigantea genome, transcriptome and secretome provides insight into its pioneer colonization strategies of wood.</title>
        <authorList>
            <person name="Hori C."/>
            <person name="Ishida T."/>
            <person name="Igarashi K."/>
            <person name="Samejima M."/>
            <person name="Suzuki H."/>
            <person name="Master E."/>
            <person name="Ferreira P."/>
            <person name="Ruiz-Duenas F.J."/>
            <person name="Held B."/>
            <person name="Canessa P."/>
            <person name="Larrondo L.F."/>
            <person name="Schmoll M."/>
            <person name="Druzhinina I.S."/>
            <person name="Kubicek C.P."/>
            <person name="Gaskell J.A."/>
            <person name="Kersten P."/>
            <person name="St John F."/>
            <person name="Glasner J."/>
            <person name="Sabat G."/>
            <person name="Splinter BonDurant S."/>
            <person name="Syed K."/>
            <person name="Yadav J."/>
            <person name="Mgbeahuruike A.C."/>
            <person name="Kovalchuk A."/>
            <person name="Asiegbu F.O."/>
            <person name="Lackner G."/>
            <person name="Hoffmeister D."/>
            <person name="Rencoret J."/>
            <person name="Gutierrez A."/>
            <person name="Sun H."/>
            <person name="Lindquist E."/>
            <person name="Barry K."/>
            <person name="Riley R."/>
            <person name="Grigoriev I.V."/>
            <person name="Henrissat B."/>
            <person name="Kues U."/>
            <person name="Berka R.M."/>
            <person name="Martinez A.T."/>
            <person name="Covert S.F."/>
            <person name="Blanchette R.A."/>
            <person name="Cullen D."/>
        </authorList>
    </citation>
    <scope>NUCLEOTIDE SEQUENCE [LARGE SCALE GENOMIC DNA]</scope>
    <source>
        <strain evidence="3 4">11061_1 CR5-6</strain>
    </source>
</reference>